<organism evidence="1 2">
    <name type="scientific">Bacillus cereus TIAC219</name>
    <dbReference type="NCBI Taxonomy" id="718222"/>
    <lineage>
        <taxon>Bacteria</taxon>
        <taxon>Bacillati</taxon>
        <taxon>Bacillota</taxon>
        <taxon>Bacilli</taxon>
        <taxon>Bacillales</taxon>
        <taxon>Bacillaceae</taxon>
        <taxon>Bacillus</taxon>
        <taxon>Bacillus cereus group</taxon>
    </lineage>
</organism>
<gene>
    <name evidence="1" type="ORF">IAY_06395</name>
</gene>
<dbReference type="AlphaFoldDB" id="A0ABC9SQ48"/>
<protein>
    <submittedName>
        <fullName evidence="1">Uncharacterized protein</fullName>
    </submittedName>
</protein>
<dbReference type="Proteomes" id="UP000014060">
    <property type="component" value="Unassembled WGS sequence"/>
</dbReference>
<name>A0ABC9SQ48_BACCE</name>
<evidence type="ECO:0000313" key="2">
    <source>
        <dbReference type="Proteomes" id="UP000014060"/>
    </source>
</evidence>
<dbReference type="EMBL" id="AHCJ01000090">
    <property type="protein sequence ID" value="EOQ57616.1"/>
    <property type="molecule type" value="Genomic_DNA"/>
</dbReference>
<proteinExistence type="predicted"/>
<comment type="caution">
    <text evidence="1">The sequence shown here is derived from an EMBL/GenBank/DDBJ whole genome shotgun (WGS) entry which is preliminary data.</text>
</comment>
<sequence>MDIRDQVLKKYNELNEFLNSISLDDLRKQFNRHELNEFKSNLYDVKLRSLAYEIGKLTDEMKVEEFPQLLGVHRFPILKNIDFMTEEKKIELDKELVRFRVGHYLPYLGRYTKEVDKLEQFLLENRVIEKKYVVTCPCCGADEWLSSSLNLEKKNRVDTLLNMIEGNFCDAEEEFESIVDCICEECGFSPEYYEMREYARKERLEYKELLKMIMQRDKSLDDA</sequence>
<dbReference type="RefSeq" id="WP_000354583.1">
    <property type="nucleotide sequence ID" value="NZ_KB976016.1"/>
</dbReference>
<evidence type="ECO:0000313" key="1">
    <source>
        <dbReference type="EMBL" id="EOQ57616.1"/>
    </source>
</evidence>
<reference evidence="1 2" key="1">
    <citation type="submission" date="2013-01" db="EMBL/GenBank/DDBJ databases">
        <title>The Genome Sequence of Bacillus cereus TIAC219.</title>
        <authorList>
            <consortium name="The Broad Institute Genome Sequencing Platform"/>
            <consortium name="The Broad Institute Genome Sequencing Center for Infectious Disease"/>
            <person name="Feldgarden M."/>
            <person name="Van der Auwera G.A."/>
            <person name="Mahillon J."/>
            <person name="Duprez V."/>
            <person name="Timmery S."/>
            <person name="Mattelet C."/>
            <person name="Dierick K."/>
            <person name="Sun M."/>
            <person name="Yu Z."/>
            <person name="Zhu L."/>
            <person name="Hu X."/>
            <person name="Shank E.B."/>
            <person name="Swiecicka I."/>
            <person name="Hansen B.M."/>
            <person name="Andrup L."/>
            <person name="Walker B."/>
            <person name="Young S.K."/>
            <person name="Zeng Q."/>
            <person name="Gargeya S."/>
            <person name="Fitzgerald M."/>
            <person name="Haas B."/>
            <person name="Abouelleil A."/>
            <person name="Alvarado L."/>
            <person name="Arachchi H.M."/>
            <person name="Berlin A.M."/>
            <person name="Chapman S.B."/>
            <person name="Dewar J."/>
            <person name="Goldberg J."/>
            <person name="Griggs A."/>
            <person name="Gujja S."/>
            <person name="Hansen M."/>
            <person name="Howarth C."/>
            <person name="Imamovic A."/>
            <person name="Larimer J."/>
            <person name="McCowan C."/>
            <person name="Murphy C."/>
            <person name="Neiman D."/>
            <person name="Pearson M."/>
            <person name="Priest M."/>
            <person name="Roberts A."/>
            <person name="Saif S."/>
            <person name="Shea T."/>
            <person name="Sisk P."/>
            <person name="Sykes S."/>
            <person name="Wortman J."/>
            <person name="Nusbaum C."/>
            <person name="Birren B."/>
        </authorList>
    </citation>
    <scope>NUCLEOTIDE SEQUENCE [LARGE SCALE GENOMIC DNA]</scope>
    <source>
        <strain evidence="1 2">TIAC219</strain>
    </source>
</reference>
<accession>A0ABC9SQ48</accession>